<accession>A0A6J6RBA5</accession>
<reference evidence="2" key="1">
    <citation type="submission" date="2020-05" db="EMBL/GenBank/DDBJ databases">
        <authorList>
            <person name="Chiriac C."/>
            <person name="Salcher M."/>
            <person name="Ghai R."/>
            <person name="Kavagutti S V."/>
        </authorList>
    </citation>
    <scope>NUCLEOTIDE SEQUENCE</scope>
</reference>
<dbReference type="AlphaFoldDB" id="A0A6J6RBA5"/>
<evidence type="ECO:0000313" key="2">
    <source>
        <dbReference type="EMBL" id="CAB4721290.1"/>
    </source>
</evidence>
<feature type="region of interest" description="Disordered" evidence="1">
    <location>
        <begin position="106"/>
        <end position="172"/>
    </location>
</feature>
<feature type="compositionally biased region" description="Polar residues" evidence="1">
    <location>
        <begin position="1"/>
        <end position="18"/>
    </location>
</feature>
<dbReference type="EMBL" id="CAEZYK010000027">
    <property type="protein sequence ID" value="CAB4721290.1"/>
    <property type="molecule type" value="Genomic_DNA"/>
</dbReference>
<feature type="region of interest" description="Disordered" evidence="1">
    <location>
        <begin position="40"/>
        <end position="65"/>
    </location>
</feature>
<feature type="region of interest" description="Disordered" evidence="1">
    <location>
        <begin position="1"/>
        <end position="27"/>
    </location>
</feature>
<sequence>MTNSGNESEDLSSTANTSEKTRRAVRRDLERVRRLVDAAISALDDSDVSPAPLTPASPKTEPTFVAKTNKVAETKPEEYQSALPSASAAAIFAQLRAEVMEKPIKKVPETKAEPPKLDSAVKASRPVVTPPAPPAQKLTPPPKPVPPAPPAQKLTPPPKPVPPAQSLPVGSVASIRSRRDAVIAEVTPDLLKRARRMLRDQENLLLDAVRRSRGRYESSRLLPDRAHEGVAWSNLLTPMVNTVYLEGRMAVGKKNRITEMPERLLVEFSESFSAPLRERLVGTIRSTVSEGPYESNAELTRVMGAALGARFREWRGSDLEDHTAYVLAAVYTRGCYDAAGPGVCLKWVADETGRCPDADDNALEPTIKGHAFPTGQKYPPAHPGCRCFVIPDGESKSVPEGKPLPANA</sequence>
<name>A0A6J6RBA5_9ZZZZ</name>
<gene>
    <name evidence="2" type="ORF">UFOPK2683_00639</name>
</gene>
<protein>
    <submittedName>
        <fullName evidence="2">Unannotated protein</fullName>
    </submittedName>
</protein>
<organism evidence="2">
    <name type="scientific">freshwater metagenome</name>
    <dbReference type="NCBI Taxonomy" id="449393"/>
    <lineage>
        <taxon>unclassified sequences</taxon>
        <taxon>metagenomes</taxon>
        <taxon>ecological metagenomes</taxon>
    </lineage>
</organism>
<feature type="compositionally biased region" description="Pro residues" evidence="1">
    <location>
        <begin position="128"/>
        <end position="165"/>
    </location>
</feature>
<proteinExistence type="predicted"/>
<feature type="compositionally biased region" description="Basic and acidic residues" evidence="1">
    <location>
        <begin position="106"/>
        <end position="116"/>
    </location>
</feature>
<evidence type="ECO:0000256" key="1">
    <source>
        <dbReference type="SAM" id="MobiDB-lite"/>
    </source>
</evidence>